<evidence type="ECO:0000313" key="1">
    <source>
        <dbReference type="EMBL" id="PTX60587.1"/>
    </source>
</evidence>
<dbReference type="EMBL" id="QBKT01000006">
    <property type="protein sequence ID" value="PTX60587.1"/>
    <property type="molecule type" value="Genomic_DNA"/>
</dbReference>
<sequence length="98" mass="10368">MKKKNFTQKLMFRKTKISTLKPEDIIGGRTGYFCEPIDLSVAETCISDCDLTVTCTQYSDCNDYSFANCTVYNCGGTTGGGGGTGGNSGGISCPGYVC</sequence>
<gene>
    <name evidence="1" type="ORF">C8N46_106233</name>
</gene>
<evidence type="ECO:0000313" key="2">
    <source>
        <dbReference type="Proteomes" id="UP000244090"/>
    </source>
</evidence>
<reference evidence="1 2" key="1">
    <citation type="submission" date="2018-04" db="EMBL/GenBank/DDBJ databases">
        <title>Genomic Encyclopedia of Archaeal and Bacterial Type Strains, Phase II (KMG-II): from individual species to whole genera.</title>
        <authorList>
            <person name="Goeker M."/>
        </authorList>
    </citation>
    <scope>NUCLEOTIDE SEQUENCE [LARGE SCALE GENOMIC DNA]</scope>
    <source>
        <strain evidence="1 2">DSM 25731</strain>
    </source>
</reference>
<keyword evidence="2" id="KW-1185">Reference proteome</keyword>
<comment type="caution">
    <text evidence="1">The sequence shown here is derived from an EMBL/GenBank/DDBJ whole genome shotgun (WGS) entry which is preliminary data.</text>
</comment>
<proteinExistence type="predicted"/>
<dbReference type="OrthoDB" id="1451096at2"/>
<protein>
    <submittedName>
        <fullName evidence="1">Uncharacterized protein</fullName>
    </submittedName>
</protein>
<dbReference type="RefSeq" id="WP_108115519.1">
    <property type="nucleotide sequence ID" value="NZ_QBKT01000006.1"/>
</dbReference>
<accession>A0A2T6BX97</accession>
<name>A0A2T6BX97_9FLAO</name>
<dbReference type="AlphaFoldDB" id="A0A2T6BX97"/>
<organism evidence="1 2">
    <name type="scientific">Kordia periserrulae</name>
    <dbReference type="NCBI Taxonomy" id="701523"/>
    <lineage>
        <taxon>Bacteria</taxon>
        <taxon>Pseudomonadati</taxon>
        <taxon>Bacteroidota</taxon>
        <taxon>Flavobacteriia</taxon>
        <taxon>Flavobacteriales</taxon>
        <taxon>Flavobacteriaceae</taxon>
        <taxon>Kordia</taxon>
    </lineage>
</organism>
<dbReference type="Proteomes" id="UP000244090">
    <property type="component" value="Unassembled WGS sequence"/>
</dbReference>